<keyword evidence="2" id="KW-1185">Reference proteome</keyword>
<accession>A0A0S3PXJ1</accession>
<dbReference type="KEGG" id="vgo:GJW-30_1_03210"/>
<gene>
    <name evidence="1" type="ORF">GJW-30_1_03210</name>
</gene>
<name>A0A0S3PXJ1_9BRAD</name>
<proteinExistence type="predicted"/>
<sequence>MKPVGLAIAATALGIGLTFGSGFVPNIAGDAVAAAREDRAAARAARRAKRIECRREADAQKLRFFKRSRFLRTCNRP</sequence>
<reference evidence="1 2" key="1">
    <citation type="submission" date="2015-08" db="EMBL/GenBank/DDBJ databases">
        <title>Investigation of the bacterial diversity of lava forest soil.</title>
        <authorList>
            <person name="Lee J.S."/>
        </authorList>
    </citation>
    <scope>NUCLEOTIDE SEQUENCE [LARGE SCALE GENOMIC DNA]</scope>
    <source>
        <strain evidence="1 2">GJW-30</strain>
    </source>
</reference>
<dbReference type="AlphaFoldDB" id="A0A0S3PXJ1"/>
<dbReference type="EMBL" id="AP014946">
    <property type="protein sequence ID" value="BAT60661.1"/>
    <property type="molecule type" value="Genomic_DNA"/>
</dbReference>
<dbReference type="Proteomes" id="UP000236884">
    <property type="component" value="Chromosome"/>
</dbReference>
<evidence type="ECO:0000313" key="2">
    <source>
        <dbReference type="Proteomes" id="UP000236884"/>
    </source>
</evidence>
<protein>
    <submittedName>
        <fullName evidence="1">Uncharacterized protein</fullName>
    </submittedName>
</protein>
<dbReference type="RefSeq" id="WP_096357079.1">
    <property type="nucleotide sequence ID" value="NZ_AP014946.1"/>
</dbReference>
<evidence type="ECO:0000313" key="1">
    <source>
        <dbReference type="EMBL" id="BAT60661.1"/>
    </source>
</evidence>
<organism evidence="1 2">
    <name type="scientific">Variibacter gotjawalensis</name>
    <dbReference type="NCBI Taxonomy" id="1333996"/>
    <lineage>
        <taxon>Bacteria</taxon>
        <taxon>Pseudomonadati</taxon>
        <taxon>Pseudomonadota</taxon>
        <taxon>Alphaproteobacteria</taxon>
        <taxon>Hyphomicrobiales</taxon>
        <taxon>Nitrobacteraceae</taxon>
        <taxon>Variibacter</taxon>
    </lineage>
</organism>